<accession>A0A9Q3DP64</accession>
<evidence type="ECO:0000313" key="2">
    <source>
        <dbReference type="Proteomes" id="UP000765509"/>
    </source>
</evidence>
<sequence>MLKLGNAPILCSLKQQGVVALFTCATEYVALLESTQHLVQAIGQFSHLSGSFNKAVLCNNLASVQVSVDYHSRKWMQYLDCVFFFVNDAIWKHDVKVNWVRTVEMQADALTKCLSGPAL</sequence>
<comment type="caution">
    <text evidence="1">The sequence shown here is derived from an EMBL/GenBank/DDBJ whole genome shotgun (WGS) entry which is preliminary data.</text>
</comment>
<protein>
    <submittedName>
        <fullName evidence="1">Uncharacterized protein</fullName>
    </submittedName>
</protein>
<dbReference type="AlphaFoldDB" id="A0A9Q3DP64"/>
<dbReference type="OrthoDB" id="3344688at2759"/>
<keyword evidence="2" id="KW-1185">Reference proteome</keyword>
<gene>
    <name evidence="1" type="ORF">O181_044888</name>
</gene>
<organism evidence="1 2">
    <name type="scientific">Austropuccinia psidii MF-1</name>
    <dbReference type="NCBI Taxonomy" id="1389203"/>
    <lineage>
        <taxon>Eukaryota</taxon>
        <taxon>Fungi</taxon>
        <taxon>Dikarya</taxon>
        <taxon>Basidiomycota</taxon>
        <taxon>Pucciniomycotina</taxon>
        <taxon>Pucciniomycetes</taxon>
        <taxon>Pucciniales</taxon>
        <taxon>Sphaerophragmiaceae</taxon>
        <taxon>Austropuccinia</taxon>
    </lineage>
</organism>
<dbReference type="EMBL" id="AVOT02018345">
    <property type="protein sequence ID" value="MBW0505173.1"/>
    <property type="molecule type" value="Genomic_DNA"/>
</dbReference>
<evidence type="ECO:0000313" key="1">
    <source>
        <dbReference type="EMBL" id="MBW0505173.1"/>
    </source>
</evidence>
<proteinExistence type="predicted"/>
<name>A0A9Q3DP64_9BASI</name>
<reference evidence="1" key="1">
    <citation type="submission" date="2021-03" db="EMBL/GenBank/DDBJ databases">
        <title>Draft genome sequence of rust myrtle Austropuccinia psidii MF-1, a brazilian biotype.</title>
        <authorList>
            <person name="Quecine M.C."/>
            <person name="Pachon D.M.R."/>
            <person name="Bonatelli M.L."/>
            <person name="Correr F.H."/>
            <person name="Franceschini L.M."/>
            <person name="Leite T.F."/>
            <person name="Margarido G.R.A."/>
            <person name="Almeida C.A."/>
            <person name="Ferrarezi J.A."/>
            <person name="Labate C.A."/>
        </authorList>
    </citation>
    <scope>NUCLEOTIDE SEQUENCE</scope>
    <source>
        <strain evidence="1">MF-1</strain>
    </source>
</reference>
<dbReference type="Proteomes" id="UP000765509">
    <property type="component" value="Unassembled WGS sequence"/>
</dbReference>